<dbReference type="InterPro" id="IPR046342">
    <property type="entry name" value="CBS_dom_sf"/>
</dbReference>
<dbReference type="OrthoDB" id="9771532at2"/>
<dbReference type="EMBL" id="LAHO01000005">
    <property type="protein sequence ID" value="KKO46099.1"/>
    <property type="molecule type" value="Genomic_DNA"/>
</dbReference>
<dbReference type="STRING" id="336831.WG68_06995"/>
<feature type="domain" description="CBS" evidence="3">
    <location>
        <begin position="10"/>
        <end position="68"/>
    </location>
</feature>
<accession>A0A0M2V6T6</accession>
<sequence>MAVKLVKHLMVANVVCISPFSTLREALSMMKKHNIKCLVVDRQTPHDAYGLITYTNILKTIIAEEGDIDLINVYDVCIKPAIAVSQEMAVKHAADLMSQHRLKRLLVTSDNQLVGLLTMDDMISDILLLID</sequence>
<dbReference type="Pfam" id="PF00571">
    <property type="entry name" value="CBS"/>
    <property type="match status" value="2"/>
</dbReference>
<dbReference type="PANTHER" id="PTHR43080:SF2">
    <property type="entry name" value="CBS DOMAIN-CONTAINING PROTEIN"/>
    <property type="match status" value="1"/>
</dbReference>
<protein>
    <submittedName>
        <fullName evidence="4">Histidine kinase</fullName>
    </submittedName>
</protein>
<dbReference type="Proteomes" id="UP000034228">
    <property type="component" value="Unassembled WGS sequence"/>
</dbReference>
<dbReference type="Gene3D" id="3.10.580.10">
    <property type="entry name" value="CBS-domain"/>
    <property type="match status" value="1"/>
</dbReference>
<dbReference type="PANTHER" id="PTHR43080">
    <property type="entry name" value="CBS DOMAIN-CONTAINING PROTEIN CBSX3, MITOCHONDRIAL"/>
    <property type="match status" value="1"/>
</dbReference>
<keyword evidence="5" id="KW-1185">Reference proteome</keyword>
<dbReference type="InterPro" id="IPR051257">
    <property type="entry name" value="Diverse_CBS-Domain"/>
</dbReference>
<proteinExistence type="predicted"/>
<keyword evidence="4" id="KW-0808">Transferase</keyword>
<dbReference type="RefSeq" id="WP_046556957.1">
    <property type="nucleotide sequence ID" value="NZ_LAHO01000005.1"/>
</dbReference>
<dbReference type="GO" id="GO:0016301">
    <property type="term" value="F:kinase activity"/>
    <property type="evidence" value="ECO:0007669"/>
    <property type="project" value="UniProtKB-KW"/>
</dbReference>
<comment type="caution">
    <text evidence="4">The sequence shown here is derived from an EMBL/GenBank/DDBJ whole genome shotgun (WGS) entry which is preliminary data.</text>
</comment>
<gene>
    <name evidence="4" type="ORF">WG68_06995</name>
</gene>
<evidence type="ECO:0000256" key="1">
    <source>
        <dbReference type="ARBA" id="ARBA00023122"/>
    </source>
</evidence>
<dbReference type="SUPFAM" id="SSF54631">
    <property type="entry name" value="CBS-domain pair"/>
    <property type="match status" value="1"/>
</dbReference>
<dbReference type="AlphaFoldDB" id="A0A0M2V6T6"/>
<evidence type="ECO:0000313" key="5">
    <source>
        <dbReference type="Proteomes" id="UP000034228"/>
    </source>
</evidence>
<keyword evidence="1 2" id="KW-0129">CBS domain</keyword>
<reference evidence="4 5" key="1">
    <citation type="submission" date="2015-03" db="EMBL/GenBank/DDBJ databases">
        <title>Draft genome sequences of two protease-producing strains of Arsukibacterium isolated from two cold and alkaline environments.</title>
        <authorList>
            <person name="Lylloff J.E."/>
            <person name="Skov L.B."/>
            <person name="Jepsen M."/>
            <person name="Hallin P.F."/>
            <person name="Sorensen S.J."/>
            <person name="Stougaard P."/>
            <person name="Glaring M.A."/>
        </authorList>
    </citation>
    <scope>NUCLEOTIDE SEQUENCE [LARGE SCALE GENOMIC DNA]</scope>
    <source>
        <strain evidence="4 5">GCM72</strain>
    </source>
</reference>
<feature type="domain" description="CBS" evidence="3">
    <location>
        <begin position="77"/>
        <end position="131"/>
    </location>
</feature>
<name>A0A0M2V6T6_9GAMM</name>
<evidence type="ECO:0000313" key="4">
    <source>
        <dbReference type="EMBL" id="KKO46099.1"/>
    </source>
</evidence>
<dbReference type="PROSITE" id="PS51371">
    <property type="entry name" value="CBS"/>
    <property type="match status" value="2"/>
</dbReference>
<dbReference type="PATRIC" id="fig|336831.14.peg.1303"/>
<keyword evidence="4" id="KW-0418">Kinase</keyword>
<evidence type="ECO:0000256" key="2">
    <source>
        <dbReference type="PROSITE-ProRule" id="PRU00703"/>
    </source>
</evidence>
<evidence type="ECO:0000259" key="3">
    <source>
        <dbReference type="PROSITE" id="PS51371"/>
    </source>
</evidence>
<dbReference type="SMART" id="SM00116">
    <property type="entry name" value="CBS"/>
    <property type="match status" value="2"/>
</dbReference>
<dbReference type="InterPro" id="IPR000644">
    <property type="entry name" value="CBS_dom"/>
</dbReference>
<organism evidence="4 5">
    <name type="scientific">Arsukibacterium ikkense</name>
    <dbReference type="NCBI Taxonomy" id="336831"/>
    <lineage>
        <taxon>Bacteria</taxon>
        <taxon>Pseudomonadati</taxon>
        <taxon>Pseudomonadota</taxon>
        <taxon>Gammaproteobacteria</taxon>
        <taxon>Chromatiales</taxon>
        <taxon>Chromatiaceae</taxon>
        <taxon>Arsukibacterium</taxon>
    </lineage>
</organism>